<proteinExistence type="predicted"/>
<keyword evidence="1" id="KW-0812">Transmembrane</keyword>
<keyword evidence="1" id="KW-1133">Transmembrane helix</keyword>
<sequence length="240" mass="27775">GVDPSYRVIPPLHFIAAVIWGFSAAAWTLNAYTNSGLRLTPSIQLTVGSVAWIKALHHTVSFLFWYSCFYTRICSLWLSFGVYITGIVFRTTTLVSFTLVFFVTNPRRISLPDDRREIAGLACFYYYSLVGYTASVPYFTILMAFNYVMTLYVVHSHASKTLILLRNHHKIFSPVNGNDDHDRVFFFFCFAFTRKFRTAIHVVIALELAAMMRLEGGLERYWMRFMVRECTLFFSFIYLG</sequence>
<feature type="non-terminal residue" evidence="2">
    <location>
        <position position="1"/>
    </location>
</feature>
<organism evidence="2 3">
    <name type="scientific">Genlisea aurea</name>
    <dbReference type="NCBI Taxonomy" id="192259"/>
    <lineage>
        <taxon>Eukaryota</taxon>
        <taxon>Viridiplantae</taxon>
        <taxon>Streptophyta</taxon>
        <taxon>Embryophyta</taxon>
        <taxon>Tracheophyta</taxon>
        <taxon>Spermatophyta</taxon>
        <taxon>Magnoliopsida</taxon>
        <taxon>eudicotyledons</taxon>
        <taxon>Gunneridae</taxon>
        <taxon>Pentapetalae</taxon>
        <taxon>asterids</taxon>
        <taxon>lamiids</taxon>
        <taxon>Lamiales</taxon>
        <taxon>Lentibulariaceae</taxon>
        <taxon>Genlisea</taxon>
    </lineage>
</organism>
<keyword evidence="1" id="KW-0472">Membrane</keyword>
<feature type="transmembrane region" description="Helical" evidence="1">
    <location>
        <begin position="184"/>
        <end position="209"/>
    </location>
</feature>
<keyword evidence="3" id="KW-1185">Reference proteome</keyword>
<dbReference type="AlphaFoldDB" id="S8D9Z1"/>
<gene>
    <name evidence="2" type="ORF">M569_15302</name>
</gene>
<dbReference type="PANTHER" id="PTHR36329">
    <property type="entry name" value="TRANSMEMBRANE PROTEIN"/>
    <property type="match status" value="1"/>
</dbReference>
<evidence type="ECO:0000256" key="1">
    <source>
        <dbReference type="SAM" id="Phobius"/>
    </source>
</evidence>
<accession>S8D9Z1</accession>
<evidence type="ECO:0000313" key="3">
    <source>
        <dbReference type="Proteomes" id="UP000015453"/>
    </source>
</evidence>
<feature type="transmembrane region" description="Helical" evidence="1">
    <location>
        <begin position="45"/>
        <end position="66"/>
    </location>
</feature>
<reference evidence="2 3" key="1">
    <citation type="journal article" date="2013" name="BMC Genomics">
        <title>The miniature genome of a carnivorous plant Genlisea aurea contains a low number of genes and short non-coding sequences.</title>
        <authorList>
            <person name="Leushkin E.V."/>
            <person name="Sutormin R.A."/>
            <person name="Nabieva E.R."/>
            <person name="Penin A.A."/>
            <person name="Kondrashov A.S."/>
            <person name="Logacheva M.D."/>
        </authorList>
    </citation>
    <scope>NUCLEOTIDE SEQUENCE [LARGE SCALE GENOMIC DNA]</scope>
</reference>
<protein>
    <submittedName>
        <fullName evidence="2">Uncharacterized protein</fullName>
    </submittedName>
</protein>
<dbReference type="EMBL" id="AUSU01008318">
    <property type="protein sequence ID" value="EPS59503.1"/>
    <property type="molecule type" value="Genomic_DNA"/>
</dbReference>
<dbReference type="Proteomes" id="UP000015453">
    <property type="component" value="Unassembled WGS sequence"/>
</dbReference>
<feature type="transmembrane region" description="Helical" evidence="1">
    <location>
        <begin position="78"/>
        <end position="103"/>
    </location>
</feature>
<dbReference type="PANTHER" id="PTHR36329:SF1">
    <property type="entry name" value="TRANSMEMBRANE PROTEIN"/>
    <property type="match status" value="1"/>
</dbReference>
<feature type="transmembrane region" description="Helical" evidence="1">
    <location>
        <begin position="12"/>
        <end position="33"/>
    </location>
</feature>
<feature type="transmembrane region" description="Helical" evidence="1">
    <location>
        <begin position="124"/>
        <end position="145"/>
    </location>
</feature>
<comment type="caution">
    <text evidence="2">The sequence shown here is derived from an EMBL/GenBank/DDBJ whole genome shotgun (WGS) entry which is preliminary data.</text>
</comment>
<evidence type="ECO:0000313" key="2">
    <source>
        <dbReference type="EMBL" id="EPS59503.1"/>
    </source>
</evidence>
<dbReference type="OrthoDB" id="2016402at2759"/>
<name>S8D9Z1_9LAMI</name>